<gene>
    <name evidence="4" type="ORF">SAMN03080594_1011158</name>
</gene>
<dbReference type="PANTHER" id="PTHR30273">
    <property type="entry name" value="PERIPLASMIC SIGNAL SENSOR AND SIGMA FACTOR ACTIVATOR FECR-RELATED"/>
    <property type="match status" value="1"/>
</dbReference>
<keyword evidence="1" id="KW-0472">Membrane</keyword>
<evidence type="ECO:0000313" key="4">
    <source>
        <dbReference type="EMBL" id="SHE74618.1"/>
    </source>
</evidence>
<name>A0A1M4W052_9FLAO</name>
<protein>
    <submittedName>
        <fullName evidence="4">FecR protein</fullName>
    </submittedName>
</protein>
<evidence type="ECO:0000313" key="5">
    <source>
        <dbReference type="Proteomes" id="UP000184406"/>
    </source>
</evidence>
<dbReference type="InterPro" id="IPR032508">
    <property type="entry name" value="FecR_C"/>
</dbReference>
<dbReference type="RefSeq" id="WP_072860702.1">
    <property type="nucleotide sequence ID" value="NZ_FQUX01000001.1"/>
</dbReference>
<reference evidence="5" key="1">
    <citation type="submission" date="2016-11" db="EMBL/GenBank/DDBJ databases">
        <authorList>
            <person name="Varghese N."/>
            <person name="Submissions S."/>
        </authorList>
    </citation>
    <scope>NUCLEOTIDE SEQUENCE [LARGE SCALE GENOMIC DNA]</scope>
    <source>
        <strain evidence="5">DSM 17539</strain>
    </source>
</reference>
<dbReference type="GO" id="GO:0016989">
    <property type="term" value="F:sigma factor antagonist activity"/>
    <property type="evidence" value="ECO:0007669"/>
    <property type="project" value="TreeGrafter"/>
</dbReference>
<accession>A0A1M4W052</accession>
<sequence>MKKNITKLLLGTITEKEIIDLRDWLKDEKNQTILESYVRDNHDLNLATLENNLDDAYNKVTHEIDINTKPVKKLFPLWTKFAAAAAIALLIGLGFYFQQNTSTNHGQCCKAPLVPEDEPITLELDNGTIQTIDITGKKEVRDSDGNIIGAQEQNQISYSHAVQKEDLVFNTLKIPHGKKFQLVLSDSTIVHLNAGSSLRYPVAFLTEGPREVFLTGEAYFDVAKNVSNPFVVNVNELDVKVLGTQFNVSAYDEDKNIDVVLVEGAVSLDNKKELEDAVVTLTPGQKGSFDYASKGILVNKVNTSQYTSWMQGHLVFRNLTFNQILAKLERHYNIELENSNIALGKEIFNASFNDVKIDEVLSYFNDTHEIDYTIQENKVIIK</sequence>
<dbReference type="Proteomes" id="UP000184406">
    <property type="component" value="Unassembled WGS sequence"/>
</dbReference>
<dbReference type="AlphaFoldDB" id="A0A1M4W052"/>
<dbReference type="InterPro" id="IPR006860">
    <property type="entry name" value="FecR"/>
</dbReference>
<evidence type="ECO:0000259" key="3">
    <source>
        <dbReference type="Pfam" id="PF16344"/>
    </source>
</evidence>
<dbReference type="Pfam" id="PF16344">
    <property type="entry name" value="FecR_C"/>
    <property type="match status" value="1"/>
</dbReference>
<feature type="transmembrane region" description="Helical" evidence="1">
    <location>
        <begin position="77"/>
        <end position="97"/>
    </location>
</feature>
<organism evidence="4 5">
    <name type="scientific">Arenibacter palladensis</name>
    <dbReference type="NCBI Taxonomy" id="237373"/>
    <lineage>
        <taxon>Bacteria</taxon>
        <taxon>Pseudomonadati</taxon>
        <taxon>Bacteroidota</taxon>
        <taxon>Flavobacteriia</taxon>
        <taxon>Flavobacteriales</taxon>
        <taxon>Flavobacteriaceae</taxon>
        <taxon>Arenibacter</taxon>
    </lineage>
</organism>
<keyword evidence="5" id="KW-1185">Reference proteome</keyword>
<keyword evidence="1" id="KW-1133">Transmembrane helix</keyword>
<evidence type="ECO:0000259" key="2">
    <source>
        <dbReference type="Pfam" id="PF04773"/>
    </source>
</evidence>
<dbReference type="Gene3D" id="3.55.50.30">
    <property type="match status" value="1"/>
</dbReference>
<evidence type="ECO:0000256" key="1">
    <source>
        <dbReference type="SAM" id="Phobius"/>
    </source>
</evidence>
<feature type="domain" description="FecR protein" evidence="2">
    <location>
        <begin position="172"/>
        <end position="266"/>
    </location>
</feature>
<dbReference type="Pfam" id="PF04773">
    <property type="entry name" value="FecR"/>
    <property type="match status" value="1"/>
</dbReference>
<proteinExistence type="predicted"/>
<dbReference type="EMBL" id="FQUX01000001">
    <property type="protein sequence ID" value="SHE74618.1"/>
    <property type="molecule type" value="Genomic_DNA"/>
</dbReference>
<keyword evidence="1" id="KW-0812">Transmembrane</keyword>
<feature type="domain" description="Protein FecR C-terminal" evidence="3">
    <location>
        <begin position="314"/>
        <end position="381"/>
    </location>
</feature>
<dbReference type="InterPro" id="IPR012373">
    <property type="entry name" value="Ferrdict_sens_TM"/>
</dbReference>
<dbReference type="Gene3D" id="2.60.120.1440">
    <property type="match status" value="1"/>
</dbReference>
<dbReference type="OrthoDB" id="651134at2"/>
<dbReference type="PANTHER" id="PTHR30273:SF2">
    <property type="entry name" value="PROTEIN FECR"/>
    <property type="match status" value="1"/>
</dbReference>